<sequence length="271" mass="31850">MSTFQERFKGKTTVMGRNGLESVLNTCQQPIKKDFEYQNRCPQIQQPLQQQVNIQPVLTQIQYNHQQHHQTLYQHNPYIPEQQIQDSLQYLSQQQYFQPSTNYQIRQTVTEPPKKIEQRSQSAKQQQQSIDNSQRYKPYTIKDYEIMKKTANAKLGGLGPNVSGDEWTKEKEKVLKRQEFAEQVRQFNSTNIVTTKNKETKPPEINARQKAIEFARNIPKPVAKKKDDTTMKAISNQPINNQGINKDPFDDEIARLEREHIKYLNQLDKMK</sequence>
<organism evidence="2 3">
    <name type="scientific">Paramecium sonneborni</name>
    <dbReference type="NCBI Taxonomy" id="65129"/>
    <lineage>
        <taxon>Eukaryota</taxon>
        <taxon>Sar</taxon>
        <taxon>Alveolata</taxon>
        <taxon>Ciliophora</taxon>
        <taxon>Intramacronucleata</taxon>
        <taxon>Oligohymenophorea</taxon>
        <taxon>Peniculida</taxon>
        <taxon>Parameciidae</taxon>
        <taxon>Paramecium</taxon>
    </lineage>
</organism>
<dbReference type="PANTHER" id="PTHR14726">
    <property type="entry name" value="JHY PROTEIN HOMOLOG"/>
    <property type="match status" value="1"/>
</dbReference>
<dbReference type="Pfam" id="PF15261">
    <property type="entry name" value="JHY"/>
    <property type="match status" value="1"/>
</dbReference>
<proteinExistence type="predicted"/>
<dbReference type="PANTHER" id="PTHR14726:SF1">
    <property type="entry name" value="JHY PROTEIN HOMOLOG"/>
    <property type="match status" value="1"/>
</dbReference>
<protein>
    <submittedName>
        <fullName evidence="2">Uncharacterized protein</fullName>
    </submittedName>
</protein>
<dbReference type="AlphaFoldDB" id="A0A8S1RBG7"/>
<reference evidence="2" key="1">
    <citation type="submission" date="2021-01" db="EMBL/GenBank/DDBJ databases">
        <authorList>
            <consortium name="Genoscope - CEA"/>
            <person name="William W."/>
        </authorList>
    </citation>
    <scope>NUCLEOTIDE SEQUENCE</scope>
</reference>
<feature type="compositionally biased region" description="Low complexity" evidence="1">
    <location>
        <begin position="119"/>
        <end position="129"/>
    </location>
</feature>
<evidence type="ECO:0000313" key="2">
    <source>
        <dbReference type="EMBL" id="CAD8125077.1"/>
    </source>
</evidence>
<evidence type="ECO:0000256" key="1">
    <source>
        <dbReference type="SAM" id="MobiDB-lite"/>
    </source>
</evidence>
<feature type="region of interest" description="Disordered" evidence="1">
    <location>
        <begin position="112"/>
        <end position="135"/>
    </location>
</feature>
<dbReference type="InterPro" id="IPR027968">
    <property type="entry name" value="JHY"/>
</dbReference>
<dbReference type="OrthoDB" id="304995at2759"/>
<evidence type="ECO:0000313" key="3">
    <source>
        <dbReference type="Proteomes" id="UP000692954"/>
    </source>
</evidence>
<dbReference type="Proteomes" id="UP000692954">
    <property type="component" value="Unassembled WGS sequence"/>
</dbReference>
<dbReference type="GO" id="GO:0035082">
    <property type="term" value="P:axoneme assembly"/>
    <property type="evidence" value="ECO:0007669"/>
    <property type="project" value="TreeGrafter"/>
</dbReference>
<name>A0A8S1RBG7_9CILI</name>
<gene>
    <name evidence="2" type="ORF">PSON_ATCC_30995.1.T1560038</name>
</gene>
<comment type="caution">
    <text evidence="2">The sequence shown here is derived from an EMBL/GenBank/DDBJ whole genome shotgun (WGS) entry which is preliminary data.</text>
</comment>
<keyword evidence="3" id="KW-1185">Reference proteome</keyword>
<dbReference type="EMBL" id="CAJJDN010000156">
    <property type="protein sequence ID" value="CAD8125077.1"/>
    <property type="molecule type" value="Genomic_DNA"/>
</dbReference>
<accession>A0A8S1RBG7</accession>